<protein>
    <submittedName>
        <fullName evidence="1">Uncharacterized protein</fullName>
    </submittedName>
</protein>
<proteinExistence type="predicted"/>
<name>A0A933S1Q2_RHOPL</name>
<reference evidence="1" key="1">
    <citation type="submission" date="2020-07" db="EMBL/GenBank/DDBJ databases">
        <title>Huge and variable diversity of episymbiotic CPR bacteria and DPANN archaea in groundwater ecosystems.</title>
        <authorList>
            <person name="He C.Y."/>
            <person name="Keren R."/>
            <person name="Whittaker M."/>
            <person name="Farag I.F."/>
            <person name="Doudna J."/>
            <person name="Cate J.H.D."/>
            <person name="Banfield J.F."/>
        </authorList>
    </citation>
    <scope>NUCLEOTIDE SEQUENCE</scope>
    <source>
        <strain evidence="1">NC_groundwater_1818_Pr3_B-0.1um_66_35</strain>
    </source>
</reference>
<evidence type="ECO:0000313" key="2">
    <source>
        <dbReference type="Proteomes" id="UP000782519"/>
    </source>
</evidence>
<accession>A0A933S1Q2</accession>
<comment type="caution">
    <text evidence="1">The sequence shown here is derived from an EMBL/GenBank/DDBJ whole genome shotgun (WGS) entry which is preliminary data.</text>
</comment>
<dbReference type="Proteomes" id="UP000782519">
    <property type="component" value="Unassembled WGS sequence"/>
</dbReference>
<sequence>MAQKQQRDGSDRLWLETLIESFEAASRSDVRAVPCDSALLRSAHKHLSIRKGPREAGARLIHAA</sequence>
<dbReference type="AlphaFoldDB" id="A0A933S1Q2"/>
<dbReference type="EMBL" id="JACRJB010000062">
    <property type="protein sequence ID" value="MBI5132090.1"/>
    <property type="molecule type" value="Genomic_DNA"/>
</dbReference>
<gene>
    <name evidence="1" type="ORF">HZA66_21820</name>
</gene>
<organism evidence="1 2">
    <name type="scientific">Rhodopseudomonas palustris</name>
    <dbReference type="NCBI Taxonomy" id="1076"/>
    <lineage>
        <taxon>Bacteria</taxon>
        <taxon>Pseudomonadati</taxon>
        <taxon>Pseudomonadota</taxon>
        <taxon>Alphaproteobacteria</taxon>
        <taxon>Hyphomicrobiales</taxon>
        <taxon>Nitrobacteraceae</taxon>
        <taxon>Rhodopseudomonas</taxon>
    </lineage>
</organism>
<evidence type="ECO:0000313" key="1">
    <source>
        <dbReference type="EMBL" id="MBI5132090.1"/>
    </source>
</evidence>